<dbReference type="PROSITE" id="PS51471">
    <property type="entry name" value="FE2OG_OXY"/>
    <property type="match status" value="1"/>
</dbReference>
<evidence type="ECO:0000256" key="9">
    <source>
        <dbReference type="ARBA" id="ARBA00047725"/>
    </source>
</evidence>
<keyword evidence="11" id="KW-0408">Iron</keyword>
<accession>A0A561CJ13</accession>
<dbReference type="GO" id="GO:0102276">
    <property type="term" value="F:2-oxoglutarate oxygenase/decarboxylase (ethylene-forming) activity"/>
    <property type="evidence" value="ECO:0007669"/>
    <property type="project" value="UniProtKB-EC"/>
</dbReference>
<evidence type="ECO:0000256" key="2">
    <source>
        <dbReference type="ARBA" id="ARBA00004767"/>
    </source>
</evidence>
<dbReference type="PANTHER" id="PTHR47990">
    <property type="entry name" value="2-OXOGLUTARATE (2OG) AND FE(II)-DEPENDENT OXYGENASE SUPERFAMILY PROTEIN-RELATED"/>
    <property type="match status" value="1"/>
</dbReference>
<dbReference type="EC" id="1.14.20.7" evidence="3"/>
<dbReference type="PRINTS" id="PR00682">
    <property type="entry name" value="IPNSYNTHASE"/>
</dbReference>
<evidence type="ECO:0000256" key="3">
    <source>
        <dbReference type="ARBA" id="ARBA00012293"/>
    </source>
</evidence>
<dbReference type="GO" id="GO:0051213">
    <property type="term" value="F:dioxygenase activity"/>
    <property type="evidence" value="ECO:0007669"/>
    <property type="project" value="UniProtKB-KW"/>
</dbReference>
<comment type="catalytic activity">
    <reaction evidence="10">
        <text>L-arginine + 2-oxoglutarate + O2 = guanidine + L-glutamate 5-semialdehyde + succinate + CO2</text>
        <dbReference type="Rhea" id="RHEA:31535"/>
        <dbReference type="ChEBI" id="CHEBI:15379"/>
        <dbReference type="ChEBI" id="CHEBI:16526"/>
        <dbReference type="ChEBI" id="CHEBI:16810"/>
        <dbReference type="ChEBI" id="CHEBI:30031"/>
        <dbReference type="ChEBI" id="CHEBI:30087"/>
        <dbReference type="ChEBI" id="CHEBI:32682"/>
        <dbReference type="ChEBI" id="CHEBI:58066"/>
        <dbReference type="EC" id="1.14.20.7"/>
    </reaction>
</comment>
<organism evidence="13 14">
    <name type="scientific">Variovorax beijingensis</name>
    <dbReference type="NCBI Taxonomy" id="2496117"/>
    <lineage>
        <taxon>Bacteria</taxon>
        <taxon>Pseudomonadati</taxon>
        <taxon>Pseudomonadota</taxon>
        <taxon>Betaproteobacteria</taxon>
        <taxon>Burkholderiales</taxon>
        <taxon>Comamonadaceae</taxon>
        <taxon>Variovorax</taxon>
    </lineage>
</organism>
<comment type="cofactor">
    <cofactor evidence="1">
        <name>Fe(2+)</name>
        <dbReference type="ChEBI" id="CHEBI:29033"/>
    </cofactor>
</comment>
<evidence type="ECO:0000256" key="6">
    <source>
        <dbReference type="ARBA" id="ARBA00022666"/>
    </source>
</evidence>
<keyword evidence="6" id="KW-0266">Ethylene biosynthesis</keyword>
<feature type="domain" description="Fe2OG dioxygenase" evidence="12">
    <location>
        <begin position="178"/>
        <end position="286"/>
    </location>
</feature>
<evidence type="ECO:0000256" key="8">
    <source>
        <dbReference type="ARBA" id="ARBA00031282"/>
    </source>
</evidence>
<dbReference type="GO" id="GO:0009693">
    <property type="term" value="P:ethylene biosynthetic process"/>
    <property type="evidence" value="ECO:0007669"/>
    <property type="project" value="UniProtKB-KW"/>
</dbReference>
<comment type="pathway">
    <text evidence="2">Alkene biosynthesis; ethylene biosynthesis via 2-oxoglutarate.</text>
</comment>
<keyword evidence="11" id="KW-0560">Oxidoreductase</keyword>
<evidence type="ECO:0000256" key="4">
    <source>
        <dbReference type="ARBA" id="ARBA00012531"/>
    </source>
</evidence>
<proteinExistence type="inferred from homology"/>
<dbReference type="OrthoDB" id="21825at2"/>
<evidence type="ECO:0000256" key="1">
    <source>
        <dbReference type="ARBA" id="ARBA00001954"/>
    </source>
</evidence>
<dbReference type="InterPro" id="IPR027443">
    <property type="entry name" value="IPNS-like_sf"/>
</dbReference>
<evidence type="ECO:0000256" key="11">
    <source>
        <dbReference type="RuleBase" id="RU003682"/>
    </source>
</evidence>
<dbReference type="InterPro" id="IPR005123">
    <property type="entry name" value="Oxoglu/Fe-dep_dioxygenase_dom"/>
</dbReference>
<dbReference type="Gene3D" id="2.60.120.330">
    <property type="entry name" value="B-lactam Antibiotic, Isopenicillin N Synthase, Chain"/>
    <property type="match status" value="1"/>
</dbReference>
<dbReference type="EMBL" id="VIVL01000001">
    <property type="protein sequence ID" value="TWD91094.1"/>
    <property type="molecule type" value="Genomic_DNA"/>
</dbReference>
<comment type="caution">
    <text evidence="13">The sequence shown here is derived from an EMBL/GenBank/DDBJ whole genome shotgun (WGS) entry which is preliminary data.</text>
</comment>
<comment type="catalytic activity">
    <reaction evidence="9">
        <text>2-oxoglutarate + O2 + 2 H(+) = ethene + 3 CO2 + H2O</text>
        <dbReference type="Rhea" id="RHEA:31523"/>
        <dbReference type="ChEBI" id="CHEBI:15377"/>
        <dbReference type="ChEBI" id="CHEBI:15378"/>
        <dbReference type="ChEBI" id="CHEBI:15379"/>
        <dbReference type="ChEBI" id="CHEBI:16526"/>
        <dbReference type="ChEBI" id="CHEBI:16810"/>
        <dbReference type="ChEBI" id="CHEBI:18153"/>
        <dbReference type="EC" id="1.13.12.19"/>
    </reaction>
</comment>
<dbReference type="InterPro" id="IPR026992">
    <property type="entry name" value="DIOX_N"/>
</dbReference>
<sequence>MTQQARHGTASVPLIDMAPFMRGDAATRRDTARQFGRAFEETGFAAIVNHGVSARLADDVCAQAKAFFALPLDHKSQLMPPEKVKGRGYLPMGIESVAATLDGETPPDLCEALVFASLQRERDGRGQRNLWPSEPPGFEQNINAWFDAIHGLCGRLMRMSALALDLPEDWFDACFSEPALTLRFVNYPDQPVEPRPGQLRYGAHHDYGGLTILRQDNAPGGLEVCDLQGRWHDVPVIADSFVINVGDLMQRWTNGRWRSTLHRVSNPPRDLTGSTQRLSMVAFTGPEESTSVECLPSCCDAAHPARFEPVIAGEYIQGKLRSSMELTAPASSR</sequence>
<evidence type="ECO:0000313" key="14">
    <source>
        <dbReference type="Proteomes" id="UP000319722"/>
    </source>
</evidence>
<keyword evidence="13" id="KW-0223">Dioxygenase</keyword>
<evidence type="ECO:0000259" key="12">
    <source>
        <dbReference type="PROSITE" id="PS51471"/>
    </source>
</evidence>
<evidence type="ECO:0000313" key="13">
    <source>
        <dbReference type="EMBL" id="TWD91094.1"/>
    </source>
</evidence>
<evidence type="ECO:0000256" key="7">
    <source>
        <dbReference type="ARBA" id="ARBA00031011"/>
    </source>
</evidence>
<keyword evidence="11" id="KW-0479">Metal-binding</keyword>
<comment type="similarity">
    <text evidence="11">Belongs to the iron/ascorbate-dependent oxidoreductase family.</text>
</comment>
<dbReference type="InterPro" id="IPR050231">
    <property type="entry name" value="Iron_ascorbate_oxido_reductase"/>
</dbReference>
<reference evidence="13 14" key="1">
    <citation type="submission" date="2019-06" db="EMBL/GenBank/DDBJ databases">
        <title>Sorghum-associated microbial communities from plants grown in Nebraska, USA.</title>
        <authorList>
            <person name="Schachtman D."/>
        </authorList>
    </citation>
    <scope>NUCLEOTIDE SEQUENCE [LARGE SCALE GENOMIC DNA]</scope>
    <source>
        <strain evidence="13 14">T529</strain>
    </source>
</reference>
<dbReference type="EC" id="1.13.12.19" evidence="4"/>
<dbReference type="AlphaFoldDB" id="A0A561CJ13"/>
<dbReference type="GO" id="GO:0046872">
    <property type="term" value="F:metal ion binding"/>
    <property type="evidence" value="ECO:0007669"/>
    <property type="project" value="UniProtKB-KW"/>
</dbReference>
<dbReference type="Pfam" id="PF03171">
    <property type="entry name" value="2OG-FeII_Oxy"/>
    <property type="match status" value="1"/>
</dbReference>
<dbReference type="Proteomes" id="UP000319722">
    <property type="component" value="Unassembled WGS sequence"/>
</dbReference>
<protein>
    <recommendedName>
        <fullName evidence="5">2-oxoglutarate-dependent ethylene/succinate-forming enzyme</fullName>
        <ecNumber evidence="4">1.13.12.19</ecNumber>
        <ecNumber evidence="3">1.14.20.7</ecNumber>
    </recommendedName>
    <alternativeName>
        <fullName evidence="7">2-oxoglutarate dioxygenase (ethylene-forming)</fullName>
    </alternativeName>
    <alternativeName>
        <fullName evidence="8">2-oxoglutarate/L-arginine monooxygenase/decarboxylase (succinate-forming)</fullName>
    </alternativeName>
</protein>
<dbReference type="RefSeq" id="WP_145739768.1">
    <property type="nucleotide sequence ID" value="NZ_VIVL01000001.1"/>
</dbReference>
<evidence type="ECO:0000256" key="5">
    <source>
        <dbReference type="ARBA" id="ARBA00019045"/>
    </source>
</evidence>
<gene>
    <name evidence="13" type="ORF">FB547_101764</name>
</gene>
<dbReference type="Pfam" id="PF14226">
    <property type="entry name" value="DIOX_N"/>
    <property type="match status" value="1"/>
</dbReference>
<dbReference type="SUPFAM" id="SSF51197">
    <property type="entry name" value="Clavaminate synthase-like"/>
    <property type="match status" value="1"/>
</dbReference>
<dbReference type="InterPro" id="IPR044861">
    <property type="entry name" value="IPNS-like_FE2OG_OXY"/>
</dbReference>
<name>A0A561CJ13_9BURK</name>
<evidence type="ECO:0000256" key="10">
    <source>
        <dbReference type="ARBA" id="ARBA00049359"/>
    </source>
</evidence>